<dbReference type="PANTHER" id="PTHR45632">
    <property type="entry name" value="LD33804P"/>
    <property type="match status" value="1"/>
</dbReference>
<dbReference type="Gene3D" id="2.120.10.80">
    <property type="entry name" value="Kelch-type beta propeller"/>
    <property type="match status" value="2"/>
</dbReference>
<sequence>MYAHENQTNSTPTSPSASNNGTNASAATAIHFQCFICKNFLTNPKTLRCNHSFCSDCLELSLSRSSKQYHCRVCGDKTNYNEALLNDQLNRFANELKVQVFKSSSGAVNIQQQNGGTSSAITSSNAAVNIFQHQNNLANLSLSSSSPSFNSPSHSSPYLHNSNQSLSPRQHIASHNSHSSSALIPPLPLNPLSSSSPSLSSPLIMSENGNGSNGNTSKYYHSHPHQSPSFKSSFGENGSGSFSPSLFGSSGGFSPSNIPISTSNSSSSSFLLQNNGAFTRPNSTSNSPVIMGSGSFSFPQIEKDNGNLNGVHNGNGNGFNGNNSSSSLSNVYGYNHVIGSPYLSPLLSNSTLIPSLLSSPSSNNQIVNITQNGQNGHHHHNNNHHNNNHQHQHHQVNQHLHNLNNENFINISECPIHCMDIQFYCFDCVQPSCKKCIQSDHNGHVIKSLGEILIEMKEDYQTQKKILNQVKSQALIQNDITNQMVPFITNDIKAQKAAIKKEISALTQQIFEKIDNDFNEYKNSIETKKQKINSLLEEIDKYYSTVVNNIPSSGSNSNGNSPIKNGKDYNGSLSSSSSSCPPSPNVSSSPTLSSLIKSTNNLNLNGQPQSPQKKQPQPNNGNNHHHHQSPPQSNGGNNSNKLIIQQINSIIKGKSSTKQVISQYKDILKLPSKPLLWEVNINEVARSFSPISEVEQSATESIPKELLLHASMKIVKKSNLSFKSKFQFIYAIGGLRQTVERFSIQHNKWNFVSNTVNQRNRISAVFDGRYSIYVFGGESSNNGFEKTVEKYNILEDRWTMIKEMPKERSRYATVFDGDRYIYIIGGKDQCWFSNQMDRFDTYTREYVSCQQMKLARSDLSAVYDPRGYIWAIGGFNGKALDVIEQYDIANDQWINYGKMRRQRDGPGAVFDGKKYIYIMGGSYGLRKISSNLERMNVETWEWETLADMKKPIDVRNSAVFDKNNNQIYVVGGYYTEVLSEVQCYNIDKNEWDFKESMNEPREGNALVYVELEI</sequence>
<dbReference type="PROSITE" id="PS50089">
    <property type="entry name" value="ZF_RING_2"/>
    <property type="match status" value="1"/>
</dbReference>
<evidence type="ECO:0000256" key="2">
    <source>
        <dbReference type="ARBA" id="ARBA00022723"/>
    </source>
</evidence>
<dbReference type="InterPro" id="IPR017907">
    <property type="entry name" value="Znf_RING_CS"/>
</dbReference>
<dbReference type="InterPro" id="IPR013083">
    <property type="entry name" value="Znf_RING/FYVE/PHD"/>
</dbReference>
<evidence type="ECO:0000259" key="9">
    <source>
        <dbReference type="PROSITE" id="PS50089"/>
    </source>
</evidence>
<dbReference type="AlphaFoldDB" id="A0A8J4PS62"/>
<evidence type="ECO:0000256" key="7">
    <source>
        <dbReference type="SAM" id="Coils"/>
    </source>
</evidence>
<dbReference type="CDD" id="cd16513">
    <property type="entry name" value="RING-HC_LONFs_rpt1"/>
    <property type="match status" value="1"/>
</dbReference>
<accession>A0A8J4PS62</accession>
<dbReference type="Pfam" id="PF00643">
    <property type="entry name" value="zf-B_box"/>
    <property type="match status" value="1"/>
</dbReference>
<dbReference type="Gene3D" id="3.30.40.10">
    <property type="entry name" value="Zinc/RING finger domain, C3HC4 (zinc finger)"/>
    <property type="match status" value="1"/>
</dbReference>
<dbReference type="InterPro" id="IPR000315">
    <property type="entry name" value="Znf_B-box"/>
</dbReference>
<dbReference type="InterPro" id="IPR006652">
    <property type="entry name" value="Kelch_1"/>
</dbReference>
<protein>
    <recommendedName>
        <fullName evidence="9">RING-type domain-containing protein</fullName>
    </recommendedName>
</protein>
<keyword evidence="11" id="KW-1185">Reference proteome</keyword>
<proteinExistence type="predicted"/>
<feature type="compositionally biased region" description="Low complexity" evidence="8">
    <location>
        <begin position="572"/>
        <end position="598"/>
    </location>
</feature>
<feature type="coiled-coil region" evidence="7">
    <location>
        <begin position="489"/>
        <end position="545"/>
    </location>
</feature>
<evidence type="ECO:0000256" key="5">
    <source>
        <dbReference type="ARBA" id="ARBA00022833"/>
    </source>
</evidence>
<evidence type="ECO:0000256" key="1">
    <source>
        <dbReference type="ARBA" id="ARBA00022441"/>
    </source>
</evidence>
<feature type="compositionally biased region" description="Low complexity" evidence="8">
    <location>
        <begin position="549"/>
        <end position="564"/>
    </location>
</feature>
<dbReference type="PROSITE" id="PS00518">
    <property type="entry name" value="ZF_RING_1"/>
    <property type="match status" value="1"/>
</dbReference>
<comment type="caution">
    <text evidence="10">The sequence shown here is derived from an EMBL/GenBank/DDBJ whole genome shotgun (WGS) entry which is preliminary data.</text>
</comment>
<feature type="compositionally biased region" description="Polar residues" evidence="8">
    <location>
        <begin position="158"/>
        <end position="168"/>
    </location>
</feature>
<dbReference type="Pfam" id="PF24681">
    <property type="entry name" value="Kelch_KLHDC2_KLHL20_DRC7"/>
    <property type="match status" value="1"/>
</dbReference>
<evidence type="ECO:0000256" key="4">
    <source>
        <dbReference type="ARBA" id="ARBA00022771"/>
    </source>
</evidence>
<dbReference type="InterPro" id="IPR001841">
    <property type="entry name" value="Znf_RING"/>
</dbReference>
<dbReference type="Pfam" id="PF00097">
    <property type="entry name" value="zf-C3HC4"/>
    <property type="match status" value="1"/>
</dbReference>
<reference evidence="10" key="1">
    <citation type="submission" date="2020-01" db="EMBL/GenBank/DDBJ databases">
        <title>Development of genomics and gene disruption for Polysphondylium violaceum indicates a role for the polyketide synthase stlB in stalk morphogenesis.</title>
        <authorList>
            <person name="Narita B."/>
            <person name="Kawabe Y."/>
            <person name="Kin K."/>
            <person name="Saito T."/>
            <person name="Gibbs R."/>
            <person name="Kuspa A."/>
            <person name="Muzny D."/>
            <person name="Queller D."/>
            <person name="Richards S."/>
            <person name="Strassman J."/>
            <person name="Sucgang R."/>
            <person name="Worley K."/>
            <person name="Schaap P."/>
        </authorList>
    </citation>
    <scope>NUCLEOTIDE SEQUENCE</scope>
    <source>
        <strain evidence="10">QSvi11</strain>
    </source>
</reference>
<keyword evidence="4 6" id="KW-0863">Zinc-finger</keyword>
<dbReference type="SMART" id="SM00612">
    <property type="entry name" value="Kelch"/>
    <property type="match status" value="6"/>
</dbReference>
<organism evidence="10 11">
    <name type="scientific">Polysphondylium violaceum</name>
    <dbReference type="NCBI Taxonomy" id="133409"/>
    <lineage>
        <taxon>Eukaryota</taxon>
        <taxon>Amoebozoa</taxon>
        <taxon>Evosea</taxon>
        <taxon>Eumycetozoa</taxon>
        <taxon>Dictyostelia</taxon>
        <taxon>Dictyosteliales</taxon>
        <taxon>Dictyosteliaceae</taxon>
        <taxon>Polysphondylium</taxon>
    </lineage>
</organism>
<dbReference type="OrthoDB" id="20684at2759"/>
<dbReference type="SUPFAM" id="SSF57845">
    <property type="entry name" value="B-box zinc-binding domain"/>
    <property type="match status" value="1"/>
</dbReference>
<name>A0A8J4PS62_9MYCE</name>
<evidence type="ECO:0000256" key="3">
    <source>
        <dbReference type="ARBA" id="ARBA00022737"/>
    </source>
</evidence>
<feature type="region of interest" description="Disordered" evidence="8">
    <location>
        <begin position="142"/>
        <end position="236"/>
    </location>
</feature>
<dbReference type="PANTHER" id="PTHR45632:SF3">
    <property type="entry name" value="KELCH-LIKE PROTEIN 32"/>
    <property type="match status" value="1"/>
</dbReference>
<feature type="compositionally biased region" description="Low complexity" evidence="8">
    <location>
        <begin position="142"/>
        <end position="157"/>
    </location>
</feature>
<feature type="region of interest" description="Disordered" evidence="8">
    <location>
        <begin position="549"/>
        <end position="640"/>
    </location>
</feature>
<evidence type="ECO:0000313" key="11">
    <source>
        <dbReference type="Proteomes" id="UP000695562"/>
    </source>
</evidence>
<feature type="domain" description="RING-type" evidence="9">
    <location>
        <begin position="34"/>
        <end position="74"/>
    </location>
</feature>
<feature type="compositionally biased region" description="Low complexity" evidence="8">
    <location>
        <begin position="173"/>
        <end position="217"/>
    </location>
</feature>
<dbReference type="Pfam" id="PF01344">
    <property type="entry name" value="Kelch_1"/>
    <property type="match status" value="1"/>
</dbReference>
<keyword evidence="2" id="KW-0479">Metal-binding</keyword>
<dbReference type="SMART" id="SM00184">
    <property type="entry name" value="RING"/>
    <property type="match status" value="1"/>
</dbReference>
<evidence type="ECO:0000256" key="8">
    <source>
        <dbReference type="SAM" id="MobiDB-lite"/>
    </source>
</evidence>
<keyword evidence="7" id="KW-0175">Coiled coil</keyword>
<evidence type="ECO:0000256" key="6">
    <source>
        <dbReference type="PROSITE-ProRule" id="PRU00175"/>
    </source>
</evidence>
<feature type="region of interest" description="Disordered" evidence="8">
    <location>
        <begin position="1"/>
        <end position="22"/>
    </location>
</feature>
<keyword evidence="5" id="KW-0862">Zinc</keyword>
<dbReference type="SUPFAM" id="SSF57850">
    <property type="entry name" value="RING/U-box"/>
    <property type="match status" value="1"/>
</dbReference>
<gene>
    <name evidence="10" type="ORF">CYY_006262</name>
</gene>
<dbReference type="EMBL" id="AJWJ01000281">
    <property type="protein sequence ID" value="KAF2072427.1"/>
    <property type="molecule type" value="Genomic_DNA"/>
</dbReference>
<evidence type="ECO:0000313" key="10">
    <source>
        <dbReference type="EMBL" id="KAF2072427.1"/>
    </source>
</evidence>
<dbReference type="SUPFAM" id="SSF117281">
    <property type="entry name" value="Kelch motif"/>
    <property type="match status" value="1"/>
</dbReference>
<dbReference type="GO" id="GO:0008270">
    <property type="term" value="F:zinc ion binding"/>
    <property type="evidence" value="ECO:0007669"/>
    <property type="project" value="UniProtKB-KW"/>
</dbReference>
<dbReference type="InterPro" id="IPR015915">
    <property type="entry name" value="Kelch-typ_b-propeller"/>
</dbReference>
<dbReference type="InterPro" id="IPR018957">
    <property type="entry name" value="Znf_C3HC4_RING-type"/>
</dbReference>
<feature type="compositionally biased region" description="Low complexity" evidence="8">
    <location>
        <begin position="629"/>
        <end position="640"/>
    </location>
</feature>
<keyword evidence="1" id="KW-0880">Kelch repeat</keyword>
<feature type="compositionally biased region" description="Low complexity" evidence="8">
    <location>
        <begin position="605"/>
        <end position="622"/>
    </location>
</feature>
<keyword evidence="3" id="KW-0677">Repeat</keyword>
<dbReference type="Proteomes" id="UP000695562">
    <property type="component" value="Unassembled WGS sequence"/>
</dbReference>